<dbReference type="EMBL" id="CP027665">
    <property type="protein sequence ID" value="AVO38588.1"/>
    <property type="molecule type" value="Genomic_DNA"/>
</dbReference>
<dbReference type="KEGG" id="thas:C6Y53_13400"/>
<evidence type="ECO:0000313" key="2">
    <source>
        <dbReference type="EMBL" id="AVO38588.1"/>
    </source>
</evidence>
<dbReference type="PANTHER" id="PTHR43190">
    <property type="entry name" value="N-ACETYL-D-GLUCOSAMINE KINASE"/>
    <property type="match status" value="1"/>
</dbReference>
<accession>A0A2S0MRR9</accession>
<evidence type="ECO:0000259" key="1">
    <source>
        <dbReference type="Pfam" id="PF01869"/>
    </source>
</evidence>
<protein>
    <submittedName>
        <fullName evidence="2">ATPase</fullName>
    </submittedName>
</protein>
<proteinExistence type="predicted"/>
<dbReference type="SUPFAM" id="SSF53067">
    <property type="entry name" value="Actin-like ATPase domain"/>
    <property type="match status" value="2"/>
</dbReference>
<name>A0A2S0MRR9_9RHOB</name>
<dbReference type="Proteomes" id="UP000237655">
    <property type="component" value="Chromosome"/>
</dbReference>
<dbReference type="RefSeq" id="WP_106472899.1">
    <property type="nucleotide sequence ID" value="NZ_CP027665.1"/>
</dbReference>
<evidence type="ECO:0000313" key="3">
    <source>
        <dbReference type="Proteomes" id="UP000237655"/>
    </source>
</evidence>
<sequence>MQDSTPNNVIGVDGGGTSCRAALVLDGQRHEVQAGAANATTDLDGTIRTLRDALAQLRGATGISGDRLQALPAYLGLAGVLDPRTGDRIAAALNLSRAQVGDDRRTTVTGALGGGDGAVAGLGTGSFMARQTGDRLRLIGGYGLTMGDEASGAWLGRGLLSHTLHALDGLIPHCPLTDAIAAEFGDAVEIVRFASTAGAADFAGLAPRVIAAAENGDATALTLMRAGARYVEQGLHAMGWQPAEPVCLTGGVGPHYAPYLADDIANALRDPAGTALDGALRLAAGIGDAP</sequence>
<keyword evidence="3" id="KW-1185">Reference proteome</keyword>
<dbReference type="AlphaFoldDB" id="A0A2S0MRR9"/>
<dbReference type="Pfam" id="PF01869">
    <property type="entry name" value="BcrAD_BadFG"/>
    <property type="match status" value="1"/>
</dbReference>
<dbReference type="Gene3D" id="3.30.420.40">
    <property type="match status" value="2"/>
</dbReference>
<dbReference type="CDD" id="cd24082">
    <property type="entry name" value="ASKHA_NBD_GspK-like"/>
    <property type="match status" value="1"/>
</dbReference>
<organism evidence="2 3">
    <name type="scientific">Pukyongiella litopenaei</name>
    <dbReference type="NCBI Taxonomy" id="2605946"/>
    <lineage>
        <taxon>Bacteria</taxon>
        <taxon>Pseudomonadati</taxon>
        <taxon>Pseudomonadota</taxon>
        <taxon>Alphaproteobacteria</taxon>
        <taxon>Rhodobacterales</taxon>
        <taxon>Paracoccaceae</taxon>
        <taxon>Pukyongiella</taxon>
    </lineage>
</organism>
<reference evidence="3" key="1">
    <citation type="submission" date="2018-03" db="EMBL/GenBank/DDBJ databases">
        <title>Genomic analysis of the strain SH-1 isolated from shrimp intestine.</title>
        <authorList>
            <person name="Kim Y.-S."/>
            <person name="Kim S.-E."/>
            <person name="Kim K.-H."/>
        </authorList>
    </citation>
    <scope>NUCLEOTIDE SEQUENCE [LARGE SCALE GENOMIC DNA]</scope>
    <source>
        <strain evidence="3">SH-1</strain>
    </source>
</reference>
<dbReference type="InterPro" id="IPR052519">
    <property type="entry name" value="Euk-type_GlcNAc_Kinase"/>
</dbReference>
<dbReference type="InterPro" id="IPR002731">
    <property type="entry name" value="ATPase_BadF"/>
</dbReference>
<gene>
    <name evidence="2" type="ORF">C6Y53_13400</name>
</gene>
<dbReference type="InterPro" id="IPR043129">
    <property type="entry name" value="ATPase_NBD"/>
</dbReference>
<dbReference type="PANTHER" id="PTHR43190:SF3">
    <property type="entry name" value="N-ACETYL-D-GLUCOSAMINE KINASE"/>
    <property type="match status" value="1"/>
</dbReference>
<feature type="domain" description="ATPase BadF/BadG/BcrA/BcrD type" evidence="1">
    <location>
        <begin position="10"/>
        <end position="252"/>
    </location>
</feature>